<feature type="compositionally biased region" description="Basic and acidic residues" evidence="1">
    <location>
        <begin position="8"/>
        <end position="31"/>
    </location>
</feature>
<dbReference type="OrthoDB" id="428577at2759"/>
<dbReference type="RefSeq" id="XP_033456360.1">
    <property type="nucleotide sequence ID" value="XM_033603459.1"/>
</dbReference>
<protein>
    <submittedName>
        <fullName evidence="3">Uncharacterized protein</fullName>
    </submittedName>
</protein>
<dbReference type="Proteomes" id="UP000504637">
    <property type="component" value="Unplaced"/>
</dbReference>
<reference evidence="3" key="1">
    <citation type="submission" date="2020-01" db="EMBL/GenBank/DDBJ databases">
        <authorList>
            <consortium name="DOE Joint Genome Institute"/>
            <person name="Haridas S."/>
            <person name="Albert R."/>
            <person name="Binder M."/>
            <person name="Bloem J."/>
            <person name="Labutti K."/>
            <person name="Salamov A."/>
            <person name="Andreopoulos B."/>
            <person name="Baker S.E."/>
            <person name="Barry K."/>
            <person name="Bills G."/>
            <person name="Bluhm B.H."/>
            <person name="Cannon C."/>
            <person name="Castanera R."/>
            <person name="Culley D.E."/>
            <person name="Daum C."/>
            <person name="Ezra D."/>
            <person name="Gonzalez J.B."/>
            <person name="Henrissat B."/>
            <person name="Kuo A."/>
            <person name="Liang C."/>
            <person name="Lipzen A."/>
            <person name="Lutzoni F."/>
            <person name="Magnuson J."/>
            <person name="Mondo S."/>
            <person name="Nolan M."/>
            <person name="Ohm R."/>
            <person name="Pangilinan J."/>
            <person name="Park H.-J."/>
            <person name="Ramirez L."/>
            <person name="Alfaro M."/>
            <person name="Sun H."/>
            <person name="Tritt A."/>
            <person name="Yoshinaga Y."/>
            <person name="Zwiers L.-H."/>
            <person name="Turgeon B.G."/>
            <person name="Goodwin S.B."/>
            <person name="Spatafora J.W."/>
            <person name="Crous P.W."/>
            <person name="Grigoriev I.V."/>
        </authorList>
    </citation>
    <scope>NUCLEOTIDE SEQUENCE</scope>
    <source>
        <strain evidence="3">CBS 342.82</strain>
    </source>
</reference>
<evidence type="ECO:0000256" key="1">
    <source>
        <dbReference type="SAM" id="MobiDB-lite"/>
    </source>
</evidence>
<organism evidence="3">
    <name type="scientific">Dissoconium aciculare CBS 342.82</name>
    <dbReference type="NCBI Taxonomy" id="1314786"/>
    <lineage>
        <taxon>Eukaryota</taxon>
        <taxon>Fungi</taxon>
        <taxon>Dikarya</taxon>
        <taxon>Ascomycota</taxon>
        <taxon>Pezizomycotina</taxon>
        <taxon>Dothideomycetes</taxon>
        <taxon>Dothideomycetidae</taxon>
        <taxon>Mycosphaerellales</taxon>
        <taxon>Dissoconiaceae</taxon>
        <taxon>Dissoconium</taxon>
    </lineage>
</organism>
<accession>A0A6J3LVL4</accession>
<feature type="region of interest" description="Disordered" evidence="1">
    <location>
        <begin position="1"/>
        <end position="31"/>
    </location>
</feature>
<keyword evidence="2" id="KW-1185">Reference proteome</keyword>
<dbReference type="GeneID" id="54361259"/>
<gene>
    <name evidence="3" type="ORF">K489DRAFT_373765</name>
</gene>
<evidence type="ECO:0000313" key="2">
    <source>
        <dbReference type="Proteomes" id="UP000504637"/>
    </source>
</evidence>
<dbReference type="AlphaFoldDB" id="A0A6J3LVL4"/>
<sequence>MAHPQRSRKSDSKHPLNSDAQHPRRSDLLRRRRLDDDEYLDVFHEDQLFDKDDEALSKPLKTTTTARNRALESVHHVSGTFDSGYGGSSSSNWSHLGSISGISSQSDHVLRESSWRYQSPWTRLDDPPFPASVAECVLGPSNFDVIHDTSHIEPVLPPPSASSPTLLPSRHSKESSQPLAEAQTFESVREDFEAILRQSSSRDASPRLSITQSALLEGSSTSLARALERRFRKVASGAWSWLNELAEMGYDSQEMAQLLIEQHEQSPLLPFDPWTGEHRLPDAKFHTQNCTHCHADVLSSPGTVVGKASYEPDDIVLNEFTGLRSAHTGSERSTQRKLSHDYPLDHEPANIVDGAIECDHGLSGATESEQRVATLSKQSPAVLMLQSIQSVHDKNSSDLHRDTINSPGQAYTPSTGPSFVHDNQERPEPAAMDISSLRRVVASLCGLAGIDPQILPEVRLTNGVVDFGRSHVSLAFSKYGIYEASFVSTIATALERLCTAISIVQQAGGCCDRFTALYLRPLQNVLELCTISIEDVIRLKQQFNIDIRRSSQYAVYDEQAYQTSAGIAQQILKPLAEWDSRSIYYSSMFGLRELHTIALVTQLLNVAFVAYLQGHCGSLDLFFLEEQLSSMKLCGERSTAYLAHISVSVEELTCLSSMLEGSCVIAFELRFPWDSRSIGPYDVLASVDDLIDTWGPGTMTLQPHWRDDKPERVASLALRGGIITCCPGDEYHWTKFEDFSEDLIKEGWNRFTKIRIGAHIDVNVNCSMDEANYLAISAGRWQQLGTRPAFWRHQEKQMGLQGGQYVNVVYNSTMNKVPGISLKVQLIANLQKRIEYYAFLSASCGLQVSFCSGLARRISMRELLADLLPIFIHRQAAVPESWHKLVGHYDVIQNLSSDDFSVCQAMFCRMSESDPACFESFWSLALELVKSLEFTGLQPTGDDFVLGFVPTDASEPLLQIPFRTRGNNLWLKVLRDSDSCATFAYITPNCLQMGGHGCRNLTQSWQGQIHFLQTNVERQLTGLSTCTVPADNWYLKDKETHFFRAKDDDKEIVLSATVVRSAAIPEPRLLVKESKIPLHIITRMFRRQDQRYLQEKLTARHGAQRAFITSSLEAAPWFT</sequence>
<reference evidence="3" key="3">
    <citation type="submission" date="2025-08" db="UniProtKB">
        <authorList>
            <consortium name="RefSeq"/>
        </authorList>
    </citation>
    <scope>IDENTIFICATION</scope>
    <source>
        <strain evidence="3">CBS 342.82</strain>
    </source>
</reference>
<evidence type="ECO:0000313" key="3">
    <source>
        <dbReference type="RefSeq" id="XP_033456360.1"/>
    </source>
</evidence>
<reference evidence="3" key="2">
    <citation type="submission" date="2020-04" db="EMBL/GenBank/DDBJ databases">
        <authorList>
            <consortium name="NCBI Genome Project"/>
        </authorList>
    </citation>
    <scope>NUCLEOTIDE SEQUENCE</scope>
    <source>
        <strain evidence="3">CBS 342.82</strain>
    </source>
</reference>
<proteinExistence type="predicted"/>
<name>A0A6J3LVL4_9PEZI</name>
<feature type="region of interest" description="Disordered" evidence="1">
    <location>
        <begin position="150"/>
        <end position="180"/>
    </location>
</feature>